<feature type="transmembrane region" description="Helical" evidence="1">
    <location>
        <begin position="107"/>
        <end position="128"/>
    </location>
</feature>
<reference evidence="2 3" key="1">
    <citation type="submission" date="2013-02" db="EMBL/GenBank/DDBJ databases">
        <title>The Genome Sequence of Lactobacillus catenaformis F0143.</title>
        <authorList>
            <consortium name="The Broad Institute Genome Sequencing Platform"/>
            <person name="Earl A."/>
            <person name="Ward D."/>
            <person name="Feldgarden M."/>
            <person name="Gevers D."/>
            <person name="Izard J."/>
            <person name="Blanton J.M."/>
            <person name="Mathney J."/>
            <person name="Dewhirst F.E."/>
            <person name="Young S.K."/>
            <person name="Zeng Q."/>
            <person name="Gargeya S."/>
            <person name="Fitzgerald M."/>
            <person name="Haas B."/>
            <person name="Abouelleil A."/>
            <person name="Alvarado L."/>
            <person name="Arachchi H.M."/>
            <person name="Berlin A."/>
            <person name="Chapman S.B."/>
            <person name="Gearin G."/>
            <person name="Goldberg J."/>
            <person name="Griggs A."/>
            <person name="Gujja S."/>
            <person name="Hansen M."/>
            <person name="Heiman D."/>
            <person name="Howarth C."/>
            <person name="Larimer J."/>
            <person name="Lui A."/>
            <person name="MacDonald P.J.P."/>
            <person name="McCowen C."/>
            <person name="Montmayeur A."/>
            <person name="Murphy C."/>
            <person name="Neiman D."/>
            <person name="Pearson M."/>
            <person name="Priest M."/>
            <person name="Roberts A."/>
            <person name="Saif S."/>
            <person name="Shea T."/>
            <person name="Sisk P."/>
            <person name="Stolte C."/>
            <person name="Sykes S."/>
            <person name="Wortman J."/>
            <person name="Nusbaum C."/>
            <person name="Birren B."/>
        </authorList>
    </citation>
    <scope>NUCLEOTIDE SEQUENCE [LARGE SCALE GENOMIC DNA]</scope>
    <source>
        <strain evidence="2 3">OT 569</strain>
    </source>
</reference>
<dbReference type="OrthoDB" id="1551255at2"/>
<dbReference type="RefSeq" id="WP_004801536.1">
    <property type="nucleotide sequence ID" value="NZ_AUGJ01000023.1"/>
</dbReference>
<name>M2Q562_9FIRM</name>
<dbReference type="STRING" id="999415.HMPREF9943_00377"/>
<sequence length="338" mass="39185">MGRLIILGLLLFLAVSFIAICVGMYIYMKRTVKNGQTLMEETVNKQTRESKLSIKEILIYLSMIIVAVLFSLYLMRKLGHGFAPLASAIVTPFVLAFFNARRRTGRSVFIFTVTAVLALFLFFVYIFIDIPPTVPNITINNTKITLAKTKASDVLKDGFDIYVNQKDNYYIRYQDLLTSGKLKKYEISQNILVKKGFRRYYMSDCLYYLAKGNTIIGSIGLYGDLNKDTLLKDCRIVHFYLDQDCVQVLKRNSISFQLNGVNLLDTLNIEVLRKTFGKKLWSVPNNPQDITQLYYGIKWTSHSSHLFWNEYYSYIHFDENNNMTSFEMMSEIARDRKE</sequence>
<keyword evidence="1" id="KW-1133">Transmembrane helix</keyword>
<evidence type="ECO:0000313" key="3">
    <source>
        <dbReference type="Proteomes" id="UP000011758"/>
    </source>
</evidence>
<dbReference type="eggNOG" id="ENOG502Z8KH">
    <property type="taxonomic scope" value="Bacteria"/>
</dbReference>
<dbReference type="PATRIC" id="fig|999415.3.peg.373"/>
<evidence type="ECO:0000313" key="2">
    <source>
        <dbReference type="EMBL" id="EMD17376.1"/>
    </source>
</evidence>
<dbReference type="BioCyc" id="ECAT999415-HMP:GTTI-387-MONOMER"/>
<organism evidence="2 3">
    <name type="scientific">Eggerthia catenaformis OT 569 = DSM 20559</name>
    <dbReference type="NCBI Taxonomy" id="999415"/>
    <lineage>
        <taxon>Bacteria</taxon>
        <taxon>Bacillati</taxon>
        <taxon>Bacillota</taxon>
        <taxon>Erysipelotrichia</taxon>
        <taxon>Erysipelotrichales</taxon>
        <taxon>Coprobacillaceae</taxon>
        <taxon>Eggerthia</taxon>
    </lineage>
</organism>
<feature type="transmembrane region" description="Helical" evidence="1">
    <location>
        <begin position="57"/>
        <end position="75"/>
    </location>
</feature>
<gene>
    <name evidence="2" type="ORF">HMPREF9943_00377</name>
</gene>
<feature type="transmembrane region" description="Helical" evidence="1">
    <location>
        <begin position="6"/>
        <end position="27"/>
    </location>
</feature>
<protein>
    <submittedName>
        <fullName evidence="2">Uncharacterized protein</fullName>
    </submittedName>
</protein>
<accession>M2Q562</accession>
<dbReference type="Proteomes" id="UP000011758">
    <property type="component" value="Unassembled WGS sequence"/>
</dbReference>
<proteinExistence type="predicted"/>
<keyword evidence="3" id="KW-1185">Reference proteome</keyword>
<comment type="caution">
    <text evidence="2">The sequence shown here is derived from an EMBL/GenBank/DDBJ whole genome shotgun (WGS) entry which is preliminary data.</text>
</comment>
<evidence type="ECO:0000256" key="1">
    <source>
        <dbReference type="SAM" id="Phobius"/>
    </source>
</evidence>
<dbReference type="AlphaFoldDB" id="M2Q562"/>
<feature type="transmembrane region" description="Helical" evidence="1">
    <location>
        <begin position="81"/>
        <end position="100"/>
    </location>
</feature>
<keyword evidence="1" id="KW-0812">Transmembrane</keyword>
<dbReference type="EMBL" id="AGEJ01000007">
    <property type="protein sequence ID" value="EMD17376.1"/>
    <property type="molecule type" value="Genomic_DNA"/>
</dbReference>
<keyword evidence="1" id="KW-0472">Membrane</keyword>